<feature type="compositionally biased region" description="Polar residues" evidence="1">
    <location>
        <begin position="335"/>
        <end position="358"/>
    </location>
</feature>
<keyword evidence="3" id="KW-1185">Reference proteome</keyword>
<feature type="compositionally biased region" description="Low complexity" evidence="1">
    <location>
        <begin position="284"/>
        <end position="307"/>
    </location>
</feature>
<organism evidence="2 3">
    <name type="scientific">Ephemerocybe angulata</name>
    <dbReference type="NCBI Taxonomy" id="980116"/>
    <lineage>
        <taxon>Eukaryota</taxon>
        <taxon>Fungi</taxon>
        <taxon>Dikarya</taxon>
        <taxon>Basidiomycota</taxon>
        <taxon>Agaricomycotina</taxon>
        <taxon>Agaricomycetes</taxon>
        <taxon>Agaricomycetidae</taxon>
        <taxon>Agaricales</taxon>
        <taxon>Agaricineae</taxon>
        <taxon>Psathyrellaceae</taxon>
        <taxon>Ephemerocybe</taxon>
    </lineage>
</organism>
<feature type="compositionally biased region" description="Low complexity" evidence="1">
    <location>
        <begin position="261"/>
        <end position="270"/>
    </location>
</feature>
<sequence length="901" mass="94806">MSAEAPIPKLRTRKSARKGQPPPSAQPIASTSKTPLGAAAAILASSSHAATLPPSALSAPGRRFTRSALVSLDTQQPEPPSQASSPLSPTSPLSPLTPPGSPLSTTSSLGSAPLSPNEIASAQTQSKSPAKLASTMTPMRRIATRSSGLPLVEGEFWIPATRKRSPLAFPSGSTAPSTSTPSSKGKGKAAPKRSGMTRPSRRSSRLSGVSATVLEPSGEASTSAPSTSTSAPSSPLQSRELQLTPAFQHHSPPNSPPSLPPLRLSLASLSPPQPSSQRKPHTRSPLSGSSSSGLLGSHSGSGTTSPLKETASFPSKDTSSTGTTPNPNPTTPSNAAQNLPSHITSHTPPGSPTRSGSQMEIDAVDFGTVPRDMMLPGPSLALSQVGVFGPGIGGQTSPPTTRQDRERQERPGSPTSPTERKAVLGPMQLPLMPSTLLAVAAPAVPSTSGSNNIAADKEGDLKSTNAKAVEEPASATEGRDSKQKQKQKEVLRDSGVVEENVVPVAPMEAVAAPELEASSVDTASSDNASLQPIYPSLIQVEIPPAPQPQVQSERFEQDQFADASQAPGGEAPYQQGEQVQQSQYQQYAPPPPPPPPAYTGWEEPPRLDNERNLWRLACKVRVWDLRRRYSLETIRSLVTHEAHEYYAKNGFPTGFFTSAGTTTFGNAGANAGMSIRSMGGGGPSRLRAQSLSRQVSGSSTSSEGEGPTSPINFMDEEVYDWEIAMSDDEDEGLVDEDDDDDDDEDWEEDDAKAGEDRAEEGSPDAETKVEDEEERNLKRRRRRSSILMQLRKPSREADDTPSPGAESPAPEDQSKGEEKEDDVDAVDMDVDIDLDLEDLDEALEDPNFNLELSASTSASPTSPQPASPSPTSAGVAGQWGLHVVLRSTRATGLRASADSPC</sequence>
<accession>A0A8H6M053</accession>
<proteinExistence type="predicted"/>
<feature type="compositionally biased region" description="Acidic residues" evidence="1">
    <location>
        <begin position="726"/>
        <end position="750"/>
    </location>
</feature>
<feature type="compositionally biased region" description="Low complexity" evidence="1">
    <location>
        <begin position="170"/>
        <end position="184"/>
    </location>
</feature>
<feature type="region of interest" description="Disordered" evidence="1">
    <location>
        <begin position="675"/>
        <end position="713"/>
    </location>
</feature>
<feature type="region of interest" description="Disordered" evidence="1">
    <location>
        <begin position="546"/>
        <end position="604"/>
    </location>
</feature>
<dbReference type="Proteomes" id="UP000521943">
    <property type="component" value="Unassembled WGS sequence"/>
</dbReference>
<feature type="compositionally biased region" description="Acidic residues" evidence="1">
    <location>
        <begin position="819"/>
        <end position="844"/>
    </location>
</feature>
<feature type="compositionally biased region" description="Basic and acidic residues" evidence="1">
    <location>
        <begin position="751"/>
        <end position="768"/>
    </location>
</feature>
<gene>
    <name evidence="2" type="ORF">DFP72DRAFT_616887</name>
</gene>
<dbReference type="OrthoDB" id="3068412at2759"/>
<protein>
    <submittedName>
        <fullName evidence="2">Uncharacterized protein</fullName>
    </submittedName>
</protein>
<feature type="compositionally biased region" description="Low complexity" evidence="1">
    <location>
        <begin position="696"/>
        <end position="710"/>
    </location>
</feature>
<dbReference type="AlphaFoldDB" id="A0A8H6M053"/>
<feature type="compositionally biased region" description="Basic and acidic residues" evidence="1">
    <location>
        <begin position="477"/>
        <end position="492"/>
    </location>
</feature>
<evidence type="ECO:0000256" key="1">
    <source>
        <dbReference type="SAM" id="MobiDB-lite"/>
    </source>
</evidence>
<name>A0A8H6M053_9AGAR</name>
<feature type="compositionally biased region" description="Pro residues" evidence="1">
    <location>
        <begin position="588"/>
        <end position="597"/>
    </location>
</feature>
<feature type="compositionally biased region" description="Low complexity" evidence="1">
    <location>
        <begin position="572"/>
        <end position="587"/>
    </location>
</feature>
<comment type="caution">
    <text evidence="2">The sequence shown here is derived from an EMBL/GenBank/DDBJ whole genome shotgun (WGS) entry which is preliminary data.</text>
</comment>
<reference evidence="2 3" key="1">
    <citation type="submission" date="2020-07" db="EMBL/GenBank/DDBJ databases">
        <title>Comparative genomics of pyrophilous fungi reveals a link between fire events and developmental genes.</title>
        <authorList>
            <consortium name="DOE Joint Genome Institute"/>
            <person name="Steindorff A.S."/>
            <person name="Carver A."/>
            <person name="Calhoun S."/>
            <person name="Stillman K."/>
            <person name="Liu H."/>
            <person name="Lipzen A."/>
            <person name="Pangilinan J."/>
            <person name="Labutti K."/>
            <person name="Bruns T.D."/>
            <person name="Grigoriev I.V."/>
        </authorList>
    </citation>
    <scope>NUCLEOTIDE SEQUENCE [LARGE SCALE GENOMIC DNA]</scope>
    <source>
        <strain evidence="2 3">CBS 144469</strain>
    </source>
</reference>
<feature type="compositionally biased region" description="Low complexity" evidence="1">
    <location>
        <begin position="49"/>
        <end position="60"/>
    </location>
</feature>
<evidence type="ECO:0000313" key="3">
    <source>
        <dbReference type="Proteomes" id="UP000521943"/>
    </source>
</evidence>
<dbReference type="EMBL" id="JACGCI010000087">
    <property type="protein sequence ID" value="KAF6746912.1"/>
    <property type="molecule type" value="Genomic_DNA"/>
</dbReference>
<feature type="compositionally biased region" description="Low complexity" evidence="1">
    <location>
        <begin position="81"/>
        <end position="94"/>
    </location>
</feature>
<feature type="region of interest" description="Disordered" evidence="1">
    <location>
        <begin position="1"/>
        <end position="33"/>
    </location>
</feature>
<evidence type="ECO:0000313" key="2">
    <source>
        <dbReference type="EMBL" id="KAF6746912.1"/>
    </source>
</evidence>
<feature type="compositionally biased region" description="Polar residues" evidence="1">
    <location>
        <begin position="118"/>
        <end position="128"/>
    </location>
</feature>
<feature type="compositionally biased region" description="Low complexity" evidence="1">
    <location>
        <begin position="102"/>
        <end position="116"/>
    </location>
</feature>
<feature type="region of interest" description="Disordered" evidence="1">
    <location>
        <begin position="49"/>
        <end position="429"/>
    </location>
</feature>
<feature type="region of interest" description="Disordered" evidence="1">
    <location>
        <begin position="443"/>
        <end position="504"/>
    </location>
</feature>
<feature type="region of interest" description="Disordered" evidence="1">
    <location>
        <begin position="726"/>
        <end position="875"/>
    </location>
</feature>
<feature type="compositionally biased region" description="Low complexity" evidence="1">
    <location>
        <begin position="220"/>
        <end position="235"/>
    </location>
</feature>